<proteinExistence type="predicted"/>
<sequence>MEDMHVAVQQDDIEQKEKLRLWVRLLRASRMIEAELRNRFAVEFNTTLPRFDVMAALDRFPDGMLMSDLSRYLLVSNGNVTGIIERLVQEGFVSRAKREGDKRTSIVSLTAEGCALFAQMADAHERWVSAYLNAMSLDEARTLSGMLESFRSNWEDHSPE</sequence>
<dbReference type="PANTHER" id="PTHR33164">
    <property type="entry name" value="TRANSCRIPTIONAL REGULATOR, MARR FAMILY"/>
    <property type="match status" value="1"/>
</dbReference>
<keyword evidence="2" id="KW-0238">DNA-binding</keyword>
<dbReference type="Pfam" id="PF12802">
    <property type="entry name" value="MarR_2"/>
    <property type="match status" value="1"/>
</dbReference>
<dbReference type="PROSITE" id="PS50995">
    <property type="entry name" value="HTH_MARR_2"/>
    <property type="match status" value="1"/>
</dbReference>
<evidence type="ECO:0000313" key="5">
    <source>
        <dbReference type="EMBL" id="GHC75005.1"/>
    </source>
</evidence>
<accession>A0A8J3DPU7</accession>
<evidence type="ECO:0000256" key="3">
    <source>
        <dbReference type="ARBA" id="ARBA00023163"/>
    </source>
</evidence>
<protein>
    <submittedName>
        <fullName evidence="5">MarR family transcriptional regulator</fullName>
    </submittedName>
</protein>
<dbReference type="GO" id="GO:0006950">
    <property type="term" value="P:response to stress"/>
    <property type="evidence" value="ECO:0007669"/>
    <property type="project" value="TreeGrafter"/>
</dbReference>
<dbReference type="InterPro" id="IPR039422">
    <property type="entry name" value="MarR/SlyA-like"/>
</dbReference>
<keyword evidence="3" id="KW-0804">Transcription</keyword>
<dbReference type="GO" id="GO:0003677">
    <property type="term" value="F:DNA binding"/>
    <property type="evidence" value="ECO:0007669"/>
    <property type="project" value="UniProtKB-KW"/>
</dbReference>
<reference evidence="5" key="2">
    <citation type="submission" date="2020-09" db="EMBL/GenBank/DDBJ databases">
        <authorList>
            <person name="Sun Q."/>
            <person name="Kim S."/>
        </authorList>
    </citation>
    <scope>NUCLEOTIDE SEQUENCE</scope>
    <source>
        <strain evidence="5">KCTC 42097</strain>
    </source>
</reference>
<dbReference type="PROSITE" id="PS01117">
    <property type="entry name" value="HTH_MARR_1"/>
    <property type="match status" value="1"/>
</dbReference>
<feature type="domain" description="HTH marR-type" evidence="4">
    <location>
        <begin position="18"/>
        <end position="152"/>
    </location>
</feature>
<reference evidence="5" key="1">
    <citation type="journal article" date="2014" name="Int. J. Syst. Evol. Microbiol.">
        <title>Complete genome sequence of Corynebacterium casei LMG S-19264T (=DSM 44701T), isolated from a smear-ripened cheese.</title>
        <authorList>
            <consortium name="US DOE Joint Genome Institute (JGI-PGF)"/>
            <person name="Walter F."/>
            <person name="Albersmeier A."/>
            <person name="Kalinowski J."/>
            <person name="Ruckert C."/>
        </authorList>
    </citation>
    <scope>NUCLEOTIDE SEQUENCE</scope>
    <source>
        <strain evidence="5">KCTC 42097</strain>
    </source>
</reference>
<dbReference type="InterPro" id="IPR036390">
    <property type="entry name" value="WH_DNA-bd_sf"/>
</dbReference>
<keyword evidence="6" id="KW-1185">Reference proteome</keyword>
<evidence type="ECO:0000256" key="2">
    <source>
        <dbReference type="ARBA" id="ARBA00023125"/>
    </source>
</evidence>
<dbReference type="EMBL" id="BMZO01000008">
    <property type="protein sequence ID" value="GHC75005.1"/>
    <property type="molecule type" value="Genomic_DNA"/>
</dbReference>
<dbReference type="PRINTS" id="PR00598">
    <property type="entry name" value="HTHMARR"/>
</dbReference>
<dbReference type="AlphaFoldDB" id="A0A8J3DPU7"/>
<dbReference type="SUPFAM" id="SSF46785">
    <property type="entry name" value="Winged helix' DNA-binding domain"/>
    <property type="match status" value="1"/>
</dbReference>
<dbReference type="GO" id="GO:0003700">
    <property type="term" value="F:DNA-binding transcription factor activity"/>
    <property type="evidence" value="ECO:0007669"/>
    <property type="project" value="InterPro"/>
</dbReference>
<name>A0A8J3DPU7_9HYPH</name>
<comment type="caution">
    <text evidence="5">The sequence shown here is derived from an EMBL/GenBank/DDBJ whole genome shotgun (WGS) entry which is preliminary data.</text>
</comment>
<dbReference type="Proteomes" id="UP000641137">
    <property type="component" value="Unassembled WGS sequence"/>
</dbReference>
<dbReference type="InterPro" id="IPR036388">
    <property type="entry name" value="WH-like_DNA-bd_sf"/>
</dbReference>
<gene>
    <name evidence="5" type="ORF">GCM10010136_24400</name>
</gene>
<evidence type="ECO:0000313" key="6">
    <source>
        <dbReference type="Proteomes" id="UP000641137"/>
    </source>
</evidence>
<evidence type="ECO:0000256" key="1">
    <source>
        <dbReference type="ARBA" id="ARBA00023015"/>
    </source>
</evidence>
<dbReference type="Gene3D" id="1.10.10.10">
    <property type="entry name" value="Winged helix-like DNA-binding domain superfamily/Winged helix DNA-binding domain"/>
    <property type="match status" value="1"/>
</dbReference>
<dbReference type="PANTHER" id="PTHR33164:SF57">
    <property type="entry name" value="MARR-FAMILY TRANSCRIPTIONAL REGULATOR"/>
    <property type="match status" value="1"/>
</dbReference>
<dbReference type="InterPro" id="IPR000835">
    <property type="entry name" value="HTH_MarR-typ"/>
</dbReference>
<dbReference type="InterPro" id="IPR023187">
    <property type="entry name" value="Tscrpt_reg_MarR-type_CS"/>
</dbReference>
<keyword evidence="1" id="KW-0805">Transcription regulation</keyword>
<evidence type="ECO:0000259" key="4">
    <source>
        <dbReference type="PROSITE" id="PS50995"/>
    </source>
</evidence>
<dbReference type="SMART" id="SM00347">
    <property type="entry name" value="HTH_MARR"/>
    <property type="match status" value="1"/>
</dbReference>
<organism evidence="5 6">
    <name type="scientific">Limoniibacter endophyticus</name>
    <dbReference type="NCBI Taxonomy" id="1565040"/>
    <lineage>
        <taxon>Bacteria</taxon>
        <taxon>Pseudomonadati</taxon>
        <taxon>Pseudomonadota</taxon>
        <taxon>Alphaproteobacteria</taxon>
        <taxon>Hyphomicrobiales</taxon>
        <taxon>Bartonellaceae</taxon>
        <taxon>Limoniibacter</taxon>
    </lineage>
</organism>